<dbReference type="Gene3D" id="3.40.630.30">
    <property type="match status" value="1"/>
</dbReference>
<dbReference type="CDD" id="cd04301">
    <property type="entry name" value="NAT_SF"/>
    <property type="match status" value="1"/>
</dbReference>
<protein>
    <submittedName>
        <fullName evidence="2">GNAT family N-acetyltransferase</fullName>
        <ecNumber evidence="2">2.3.1.-</ecNumber>
    </submittedName>
</protein>
<organism evidence="2 3">
    <name type="scientific">Agromyces aurantiacus</name>
    <dbReference type="NCBI Taxonomy" id="165814"/>
    <lineage>
        <taxon>Bacteria</taxon>
        <taxon>Bacillati</taxon>
        <taxon>Actinomycetota</taxon>
        <taxon>Actinomycetes</taxon>
        <taxon>Micrococcales</taxon>
        <taxon>Microbacteriaceae</taxon>
        <taxon>Agromyces</taxon>
    </lineage>
</organism>
<comment type="caution">
    <text evidence="2">The sequence shown here is derived from an EMBL/GenBank/DDBJ whole genome shotgun (WGS) entry which is preliminary data.</text>
</comment>
<dbReference type="GO" id="GO:0016746">
    <property type="term" value="F:acyltransferase activity"/>
    <property type="evidence" value="ECO:0007669"/>
    <property type="project" value="UniProtKB-KW"/>
</dbReference>
<reference evidence="3" key="1">
    <citation type="journal article" date="2019" name="Int. J. Syst. Evol. Microbiol.">
        <title>The Global Catalogue of Microorganisms (GCM) 10K type strain sequencing project: providing services to taxonomists for standard genome sequencing and annotation.</title>
        <authorList>
            <consortium name="The Broad Institute Genomics Platform"/>
            <consortium name="The Broad Institute Genome Sequencing Center for Infectious Disease"/>
            <person name="Wu L."/>
            <person name="Ma J."/>
        </authorList>
    </citation>
    <scope>NUCLEOTIDE SEQUENCE [LARGE SCALE GENOMIC DNA]</scope>
    <source>
        <strain evidence="3">CGMCC 1.12192</strain>
    </source>
</reference>
<dbReference type="Pfam" id="PF13673">
    <property type="entry name" value="Acetyltransf_10"/>
    <property type="match status" value="1"/>
</dbReference>
<dbReference type="PROSITE" id="PS51186">
    <property type="entry name" value="GNAT"/>
    <property type="match status" value="1"/>
</dbReference>
<gene>
    <name evidence="2" type="ORF">ACFPER_04820</name>
</gene>
<evidence type="ECO:0000313" key="3">
    <source>
        <dbReference type="Proteomes" id="UP001595960"/>
    </source>
</evidence>
<dbReference type="InterPro" id="IPR000182">
    <property type="entry name" value="GNAT_dom"/>
</dbReference>
<dbReference type="InterPro" id="IPR016181">
    <property type="entry name" value="Acyl_CoA_acyltransferase"/>
</dbReference>
<sequence>MPLALRPYEPSDAEATLALFRRAVHTTASADYTPVQLNAWAPADADPAAWASRRAARRTVVAELEGRVVGFTDVDADGYIDMMYVDPSAGGRGVGSALLAWALEEAAKEGAVAASTHASITARPFFEAHGFTVDEVRHPVRGGVTFVNYAMSRSIASPRSHPMT</sequence>
<dbReference type="EMBL" id="JBHSJC010000001">
    <property type="protein sequence ID" value="MFC4828103.1"/>
    <property type="molecule type" value="Genomic_DNA"/>
</dbReference>
<evidence type="ECO:0000259" key="1">
    <source>
        <dbReference type="PROSITE" id="PS51186"/>
    </source>
</evidence>
<dbReference type="InterPro" id="IPR052564">
    <property type="entry name" value="N-acetyltrans/Recomb-assoc"/>
</dbReference>
<dbReference type="RefSeq" id="WP_204391026.1">
    <property type="nucleotide sequence ID" value="NZ_JAFBBW010000001.1"/>
</dbReference>
<keyword evidence="2" id="KW-0808">Transferase</keyword>
<keyword evidence="3" id="KW-1185">Reference proteome</keyword>
<dbReference type="PANTHER" id="PTHR43451:SF1">
    <property type="entry name" value="ACETYLTRANSFERASE"/>
    <property type="match status" value="1"/>
</dbReference>
<evidence type="ECO:0000313" key="2">
    <source>
        <dbReference type="EMBL" id="MFC4828103.1"/>
    </source>
</evidence>
<dbReference type="Proteomes" id="UP001595960">
    <property type="component" value="Unassembled WGS sequence"/>
</dbReference>
<feature type="domain" description="N-acetyltransferase" evidence="1">
    <location>
        <begin position="3"/>
        <end position="156"/>
    </location>
</feature>
<dbReference type="SUPFAM" id="SSF55729">
    <property type="entry name" value="Acyl-CoA N-acyltransferases (Nat)"/>
    <property type="match status" value="1"/>
</dbReference>
<dbReference type="EC" id="2.3.1.-" evidence="2"/>
<name>A0ABV9R441_9MICO</name>
<accession>A0ABV9R441</accession>
<proteinExistence type="predicted"/>
<keyword evidence="2" id="KW-0012">Acyltransferase</keyword>
<dbReference type="PANTHER" id="PTHR43451">
    <property type="entry name" value="ACETYLTRANSFERASE (GNAT) FAMILY PROTEIN"/>
    <property type="match status" value="1"/>
</dbReference>